<dbReference type="AlphaFoldDB" id="A0A269XZU9"/>
<dbReference type="Pfam" id="PF01555">
    <property type="entry name" value="N6_N4_Mtase"/>
    <property type="match status" value="1"/>
</dbReference>
<dbReference type="GO" id="GO:0008170">
    <property type="term" value="F:N-methyltransferase activity"/>
    <property type="evidence" value="ECO:0007669"/>
    <property type="project" value="InterPro"/>
</dbReference>
<dbReference type="InterPro" id="IPR001091">
    <property type="entry name" value="RM_Methyltransferase"/>
</dbReference>
<evidence type="ECO:0000256" key="5">
    <source>
        <dbReference type="RuleBase" id="RU362026"/>
    </source>
</evidence>
<evidence type="ECO:0000313" key="8">
    <source>
        <dbReference type="Proteomes" id="UP000216151"/>
    </source>
</evidence>
<dbReference type="SUPFAM" id="SSF53335">
    <property type="entry name" value="S-adenosyl-L-methionine-dependent methyltransferases"/>
    <property type="match status" value="1"/>
</dbReference>
<dbReference type="GO" id="GO:0009007">
    <property type="term" value="F:site-specific DNA-methyltransferase (adenine-specific) activity"/>
    <property type="evidence" value="ECO:0007669"/>
    <property type="project" value="UniProtKB-EC"/>
</dbReference>
<dbReference type="GO" id="GO:0032259">
    <property type="term" value="P:methylation"/>
    <property type="evidence" value="ECO:0007669"/>
    <property type="project" value="UniProtKB-KW"/>
</dbReference>
<comment type="caution">
    <text evidence="7">The sequence shown here is derived from an EMBL/GenBank/DDBJ whole genome shotgun (WGS) entry which is preliminary data.</text>
</comment>
<keyword evidence="3" id="KW-0808">Transferase</keyword>
<dbReference type="InterPro" id="IPR002941">
    <property type="entry name" value="DNA_methylase_N4/N6"/>
</dbReference>
<evidence type="ECO:0000256" key="4">
    <source>
        <dbReference type="ARBA" id="ARBA00047942"/>
    </source>
</evidence>
<dbReference type="EMBL" id="NCXK01000005">
    <property type="protein sequence ID" value="PAK78401.1"/>
    <property type="molecule type" value="Genomic_DNA"/>
</dbReference>
<evidence type="ECO:0000313" key="7">
    <source>
        <dbReference type="EMBL" id="PAK78401.1"/>
    </source>
</evidence>
<name>A0A269XZU9_9PROT</name>
<dbReference type="PROSITE" id="PS00092">
    <property type="entry name" value="N6_MTASE"/>
    <property type="match status" value="1"/>
</dbReference>
<dbReference type="InterPro" id="IPR002052">
    <property type="entry name" value="DNA_methylase_N6_adenine_CS"/>
</dbReference>
<evidence type="ECO:0000256" key="2">
    <source>
        <dbReference type="ARBA" id="ARBA00022603"/>
    </source>
</evidence>
<proteinExistence type="inferred from homology"/>
<dbReference type="Proteomes" id="UP000216151">
    <property type="component" value="Unassembled WGS sequence"/>
</dbReference>
<keyword evidence="8" id="KW-1185">Reference proteome</keyword>
<gene>
    <name evidence="7" type="ORF">B8X00_06215</name>
</gene>
<feature type="domain" description="DNA methylase N-4/N-6" evidence="6">
    <location>
        <begin position="24"/>
        <end position="244"/>
    </location>
</feature>
<dbReference type="InterPro" id="IPR029063">
    <property type="entry name" value="SAM-dependent_MTases_sf"/>
</dbReference>
<dbReference type="PRINTS" id="PR00508">
    <property type="entry name" value="S21N4MTFRASE"/>
</dbReference>
<reference evidence="7 8" key="1">
    <citation type="submission" date="2017-04" db="EMBL/GenBank/DDBJ databases">
        <title>Kefir bacterial isolates.</title>
        <authorList>
            <person name="Kim Y."/>
            <person name="Blasche S."/>
            <person name="Patil K.R."/>
        </authorList>
    </citation>
    <scope>NUCLEOTIDE SEQUENCE [LARGE SCALE GENOMIC DNA]</scope>
    <source>
        <strain evidence="7 8">KR</strain>
    </source>
</reference>
<evidence type="ECO:0000256" key="1">
    <source>
        <dbReference type="ARBA" id="ARBA00006594"/>
    </source>
</evidence>
<evidence type="ECO:0000256" key="3">
    <source>
        <dbReference type="ARBA" id="ARBA00022679"/>
    </source>
</evidence>
<evidence type="ECO:0000259" key="6">
    <source>
        <dbReference type="Pfam" id="PF01555"/>
    </source>
</evidence>
<comment type="similarity">
    <text evidence="1 5">Belongs to the N(4)/N(6)-methyltransferase family.</text>
</comment>
<sequence length="267" mass="30806">MSDSRIIHGDCIEGMAAHDAGSFNLIVADPPYNLNKDFGPWKETERKAEWRDWTREWLEQAHRLLSDEGNIFVYGIHHHMCWVQCMMLEMGLIYRRQIIWHYENGFAGYGKRSLNATYEPLLWFSKTGRYIYTPIREPYKSQERLKHKIIKNGKVWEPNPEGRMAGDIWSFPTLAGRRFRDEKVDHPTQKPLSISRRIVKHFSNPGDTVLVPFAGSGSECVAAVMEGRGYIGFELNPSYVDIARERIINAQDANRPAKVDLVATLPV</sequence>
<dbReference type="EC" id="2.1.1.-" evidence="5"/>
<accession>A0A269XZU9</accession>
<dbReference type="GO" id="GO:0003677">
    <property type="term" value="F:DNA binding"/>
    <property type="evidence" value="ECO:0007669"/>
    <property type="project" value="InterPro"/>
</dbReference>
<keyword evidence="2" id="KW-0489">Methyltransferase</keyword>
<protein>
    <recommendedName>
        <fullName evidence="5">Methyltransferase</fullName>
        <ecNumber evidence="5">2.1.1.-</ecNumber>
    </recommendedName>
</protein>
<comment type="catalytic activity">
    <reaction evidence="4">
        <text>a 2'-deoxyadenosine in DNA + S-adenosyl-L-methionine = an N(6)-methyl-2'-deoxyadenosine in DNA + S-adenosyl-L-homocysteine + H(+)</text>
        <dbReference type="Rhea" id="RHEA:15197"/>
        <dbReference type="Rhea" id="RHEA-COMP:12418"/>
        <dbReference type="Rhea" id="RHEA-COMP:12419"/>
        <dbReference type="ChEBI" id="CHEBI:15378"/>
        <dbReference type="ChEBI" id="CHEBI:57856"/>
        <dbReference type="ChEBI" id="CHEBI:59789"/>
        <dbReference type="ChEBI" id="CHEBI:90615"/>
        <dbReference type="ChEBI" id="CHEBI:90616"/>
        <dbReference type="EC" id="2.1.1.72"/>
    </reaction>
</comment>
<dbReference type="RefSeq" id="WP_095349562.1">
    <property type="nucleotide sequence ID" value="NZ_NCXK01000005.1"/>
</dbReference>
<dbReference type="Gene3D" id="3.40.50.150">
    <property type="entry name" value="Vaccinia Virus protein VP39"/>
    <property type="match status" value="1"/>
</dbReference>
<organism evidence="7 8">
    <name type="scientific">Acetobacter fabarum</name>
    <dbReference type="NCBI Taxonomy" id="483199"/>
    <lineage>
        <taxon>Bacteria</taxon>
        <taxon>Pseudomonadati</taxon>
        <taxon>Pseudomonadota</taxon>
        <taxon>Alphaproteobacteria</taxon>
        <taxon>Acetobacterales</taxon>
        <taxon>Acetobacteraceae</taxon>
        <taxon>Acetobacter</taxon>
    </lineage>
</organism>
<dbReference type="OrthoDB" id="7806498at2"/>